<evidence type="ECO:0000256" key="3">
    <source>
        <dbReference type="ARBA" id="ARBA00023163"/>
    </source>
</evidence>
<dbReference type="EMBL" id="AP024545">
    <property type="protein sequence ID" value="BCT91657.1"/>
    <property type="molecule type" value="Genomic_DNA"/>
</dbReference>
<dbReference type="Pfam" id="PF12833">
    <property type="entry name" value="HTH_18"/>
    <property type="match status" value="1"/>
</dbReference>
<accession>A0ABM7Q331</accession>
<proteinExistence type="predicted"/>
<protein>
    <submittedName>
        <fullName evidence="5">AraC family transcriptional regulator</fullName>
    </submittedName>
</protein>
<keyword evidence="3" id="KW-0804">Transcription</keyword>
<keyword evidence="1" id="KW-0805">Transcription regulation</keyword>
<dbReference type="InterPro" id="IPR050204">
    <property type="entry name" value="AraC_XylS_family_regulators"/>
</dbReference>
<dbReference type="SUPFAM" id="SSF46689">
    <property type="entry name" value="Homeodomain-like"/>
    <property type="match status" value="2"/>
</dbReference>
<dbReference type="InterPro" id="IPR018060">
    <property type="entry name" value="HTH_AraC"/>
</dbReference>
<dbReference type="RefSeq" id="WP_213435708.1">
    <property type="nucleotide sequence ID" value="NZ_AP024545.1"/>
</dbReference>
<reference evidence="5 6" key="1">
    <citation type="submission" date="2021-03" db="EMBL/GenBank/DDBJ databases">
        <title>Complete Genome Sequences of Two Lysobacter Strains Isolated from Sea Water (Lysobacter caseinilyticus) and Soil (Lysobacter helvus) in South Korea.</title>
        <authorList>
            <person name="Watanabe Y."/>
            <person name="Arakawa K."/>
        </authorList>
    </citation>
    <scope>NUCLEOTIDE SEQUENCE [LARGE SCALE GENOMIC DNA]</scope>
    <source>
        <strain evidence="5 6">KVB24</strain>
    </source>
</reference>
<keyword evidence="2" id="KW-0238">DNA-binding</keyword>
<evidence type="ECO:0000313" key="5">
    <source>
        <dbReference type="EMBL" id="BCT91657.1"/>
    </source>
</evidence>
<feature type="domain" description="HTH araC/xylS-type" evidence="4">
    <location>
        <begin position="161"/>
        <end position="258"/>
    </location>
</feature>
<dbReference type="PANTHER" id="PTHR46796">
    <property type="entry name" value="HTH-TYPE TRANSCRIPTIONAL ACTIVATOR RHAS-RELATED"/>
    <property type="match status" value="1"/>
</dbReference>
<dbReference type="InterPro" id="IPR009057">
    <property type="entry name" value="Homeodomain-like_sf"/>
</dbReference>
<keyword evidence="6" id="KW-1185">Reference proteome</keyword>
<dbReference type="PROSITE" id="PS01124">
    <property type="entry name" value="HTH_ARAC_FAMILY_2"/>
    <property type="match status" value="1"/>
</dbReference>
<gene>
    <name evidence="5" type="ORF">LYSCAS_06810</name>
</gene>
<evidence type="ECO:0000259" key="4">
    <source>
        <dbReference type="PROSITE" id="PS01124"/>
    </source>
</evidence>
<sequence length="263" mass="28496">MDESRKRPVTGIGRVIGWPGGSLWIGRHVAQVQDHAHHAIQVSLAMAGDFRIQGAGWPEPRATRGVVVMPDRRHRFDGAGATIATLFVEPNSKRGAALRTRFAGFDLCLLPDDEVRDAVQFVQAHYEAAAPDALLLQAAQGAVCSVAGNPPAAPVDDPRITSAIEWLQARLATPIRLDDVAAAVHLSPSRFRHLFASQTGTSLRAWLLWARMEHAVESAFQGRSWTDAAHEAGFADAAHLTRTCRRVFGLAPTMLVPEQVSGK</sequence>
<organism evidence="5 6">
    <name type="scientific">Noviluteimonas caseinilytica</name>
    <dbReference type="NCBI Taxonomy" id="2675101"/>
    <lineage>
        <taxon>Bacteria</taxon>
        <taxon>Pseudomonadati</taxon>
        <taxon>Pseudomonadota</taxon>
        <taxon>Gammaproteobacteria</taxon>
        <taxon>Lysobacterales</taxon>
        <taxon>Lysobacteraceae</taxon>
        <taxon>Noviluteimonas</taxon>
    </lineage>
</organism>
<evidence type="ECO:0000313" key="6">
    <source>
        <dbReference type="Proteomes" id="UP000681317"/>
    </source>
</evidence>
<dbReference type="PANTHER" id="PTHR46796:SF12">
    <property type="entry name" value="HTH-TYPE DNA-BINDING TRANSCRIPTIONAL ACTIVATOR EUTR"/>
    <property type="match status" value="1"/>
</dbReference>
<dbReference type="Proteomes" id="UP000681317">
    <property type="component" value="Chromosome"/>
</dbReference>
<evidence type="ECO:0000256" key="1">
    <source>
        <dbReference type="ARBA" id="ARBA00023015"/>
    </source>
</evidence>
<dbReference type="Gene3D" id="1.10.10.60">
    <property type="entry name" value="Homeodomain-like"/>
    <property type="match status" value="1"/>
</dbReference>
<evidence type="ECO:0000256" key="2">
    <source>
        <dbReference type="ARBA" id="ARBA00023125"/>
    </source>
</evidence>
<name>A0ABM7Q331_9GAMM</name>
<dbReference type="SMART" id="SM00342">
    <property type="entry name" value="HTH_ARAC"/>
    <property type="match status" value="1"/>
</dbReference>